<dbReference type="InterPro" id="IPR008454">
    <property type="entry name" value="Collagen-bd_Cna-like_B-typ_dom"/>
</dbReference>
<feature type="region of interest" description="Disordered" evidence="1">
    <location>
        <begin position="54"/>
        <end position="93"/>
    </location>
</feature>
<dbReference type="Pfam" id="PF17802">
    <property type="entry name" value="SpaA"/>
    <property type="match status" value="1"/>
</dbReference>
<feature type="domain" description="CNA-B" evidence="4">
    <location>
        <begin position="2049"/>
        <end position="2082"/>
    </location>
</feature>
<evidence type="ECO:0000313" key="7">
    <source>
        <dbReference type="Proteomes" id="UP000441772"/>
    </source>
</evidence>
<dbReference type="PROSITE" id="PS51257">
    <property type="entry name" value="PROKAR_LIPOPROTEIN"/>
    <property type="match status" value="1"/>
</dbReference>
<protein>
    <submittedName>
        <fullName evidence="6">Cell surface CnaB domain-containing protein</fullName>
    </submittedName>
</protein>
<proteinExistence type="predicted"/>
<feature type="region of interest" description="Disordered" evidence="1">
    <location>
        <begin position="222"/>
        <end position="242"/>
    </location>
</feature>
<evidence type="ECO:0000256" key="1">
    <source>
        <dbReference type="SAM" id="MobiDB-lite"/>
    </source>
</evidence>
<evidence type="ECO:0000259" key="5">
    <source>
        <dbReference type="Pfam" id="PF17802"/>
    </source>
</evidence>
<accession>A0A6I1GE40</accession>
<dbReference type="RefSeq" id="WP_152234890.1">
    <property type="nucleotide sequence ID" value="NZ_JBHSKZ010000009.1"/>
</dbReference>
<keyword evidence="7" id="KW-1185">Reference proteome</keyword>
<dbReference type="Pfam" id="PF05738">
    <property type="entry name" value="Cna_B"/>
    <property type="match status" value="2"/>
</dbReference>
<sequence length="2699" mass="291549">MSRYAHKAVYRAKGNHLWRTVAAAIVALSCLAAPAVAAVPASMVPIAAETQTKRHAAAAKPTSSPAAATGDSADHDTTSPTNPTDPDTPDLATVVHPGNRDINTGKDGKGYAFTTLWADNNAASRPSPETLTNASEYQLYFTVDEGTDEQKAVKYPLTEKDGVTVSEQAKKLLGIDQAYFDKYIAVTYQTADGKEAKRGPVEVERTGVGEYEASVKTSTLPSGVWTWNQSTNDDGTPKTDEHGNPVFPEYNPDNPGATSPAKQVAVRWYIGHATATSHADLYPQGDGQDANPTYRAADGATYPKYVKAYEKECLQLLQDVSFNVVAKFGDEKLDDPATWTSNQTITVKKNGAADPDFGTTGDNTISMDADDLREAGSLPITLHPKDGSDAGCAPITSPAAANKSTTNKATATCAYDKATYGTMRWPQYHPDGTPLTYMLSQDEAKTGEKDPKTGITYYDYRQVWYDNTASSNHGSDTSVLFNGGTVTVTHAGTTSYDGTKVWLDDDASKRPATTYSLWRYSAKPGAKSTTAAQVTVKDKNDNDSYVTLDMSAAENREVASGEGIDLGSRLRDKYGERLNDLPKYDQDGYPYIYLLREDVPDGYERVFGEVQADGSVSDTAPNYYRPKRADGTTTWSGANGSRPTATDGEYNYNDVSVYNGGTVTNRRVGTVTAGITKTWKAASFQDQLDDVTVTFQAKRILKKNATFDEKTQRWVANDGASWQDVPESSHQGEPDAEGKSETIYDADSGVRRITDWSAERLTQSLEGTFPKYDAHGDEYVYQWVESGVSKPGQTVDFQPNAESLGGTFQLTLKNSSGQPTVLDFTGSWDAKDRRIVNEYTGVTRAQIDKFWCVTAAGDGDCGDPADGGSGWTQDAQPYGKATSITVELLQGDTSVGEFTLDGVADGKDTTFRIKGADHDSTARETSPWHMEFSNLPEYDADGRRYTYLVLEKPVDGFTVSRVVDEKANTTKIYNTPITGGEINDVPITKEWIDDGDAASRKPVKVKLLANVDVSDANGTVRYPAGTQIGGDIELNQGNSWFTKRRLDVGHVREADGTVRKLDWRTDLRLEEVGTDDYEMIAKDDPRLAESPYSVLRLNWNDDNPRLVAKHIGADVSDDFAYEVTYGINKAKSALQVTNRRIGQVSIEIDKTWNDAGIPDADKAKRPAANFIVKAGNKAVTFGTDAAGNVTQTVTGGDVPYTLNLYKDADAEGSDYVKLNVNDGSVRVVDTQTLEFTVDVSQDESWYDVFGLTKYDETGMVVPYSVSEAWDGDCKTDGSSSAGSAGDANPVVCGEYTRSQTAYDEQYLSDWHFDDRLNISFANTRTGVKDVTFHTHWFDAYVKEELNQRIDVYLTLYRAVYAYDRITGELKTDPATGQPVIDHLEPVGEYEDYRWTPETLGGDSTDPNYERQATIRNLPKYDEHGKEIVYFASARTSVSGDAVNNLDYLPHNITEEYFDKSASSAEVKQITGDQAKQWVGTDAQTGTGGDRGFAIREDGTFNFHISSGITGRGTKLWTNVPGNVDQADLPAISVYAQRRLAPVTYVNDQWTADAKTAWNGLTITAADGDGGANGAAGGAGYHVRSYVDVSGGEAAGKSVADGTTAVAWTRDIHKVSDNAYVYTLYTYGDNAYQESAPAASANDLPRYDEYGRRYEYRTREVMDGLIRPGSGTADTSLPGGFDVSDILSGGASAVSPEDAVRKVYKVNHGETGSFALENVYNPDKGELTVRKSFDGVNRADGDKYPDVTFELWRYYYGKDPATGAFTLKRDAALVTTKTVDGKTFAAGGDDVAGSAGVTFADLPIYAPNGRKWLYYVREVAPEHGYACQVTVGGGAAGASVRADGTGTTALCGDEQAAVELTSAATQVTAAAGLGSDGANGSAAARRFRPAAVLQTGAADLSVGNTYGPDQLNLAVTKTWVDSFNGFDTRPTAAKFLKGLTVERRSTTGSAQTEKVTLQTGDATAANYATVTDDGAVEKTDTEQAWVIHIHNVERWAPDGSAWQYVLTETMPDGYGNSRGDETVTVPVPDDIATVPTVEFSGWRNTFKGKVSVHKVWADGDDQYGLRPTAVRVMLQAKVDGQTAWNNAHTAIRAWLESNGYSSSEVTEDVMKHMEHLSGTGGAYSNLNVGNSWTQVWWDLPLFIRSKDGATTKTVSYRVVEVGIGENSKEDYQTLPEVTGDDLANAHSGVLPYTPSYEIKSEASGSYSQTTETITNTLVPVTIYGSKTWEDNDNQGKTRPGTSDASDTWTATFRLQRRIGDGDWQWVVKPGNPAAASGFDASVAVATITGTKDSAAKTFDHLPKTDTAGKAYTYRLVEEVPSRYVVTDGTLVETGTGDHAGRQLVTVAGDAMDQAKPQAFTNKLSTVDVWAVKEWMHHGVGIAPKFGDLVDADPNEPGLQLDPSVVAFVLQRREKCEPKGCVPAAWQNVTKADGSALLPTVTEIVLNEEMAKYMSQWKLSYGDLPAKSAGGATYEYRIVETSGKNGFVTLYGSNGRDTEPGVATSDGNGGLRSPTIFNKATMLQILKEDVETGDRLAGAEFTIQPKPTPEGTPDEERNMFADGSDSPKTLVTDEDGYAGLTGLLVVGKTYQITEVKAPGGYAKLTGTIDITPNANGNFTIDDNTAKDENGESLVEIEGNVDRDAVVDVFVENQKADTVAAIPMTGGRPAGDWLVAGGVLAALAAVGVMATYVLRRRKGLTA</sequence>
<dbReference type="InterPro" id="IPR013783">
    <property type="entry name" value="Ig-like_fold"/>
</dbReference>
<dbReference type="EMBL" id="WBVT01000027">
    <property type="protein sequence ID" value="KAB7789903.1"/>
    <property type="molecule type" value="Genomic_DNA"/>
</dbReference>
<feature type="transmembrane region" description="Helical" evidence="2">
    <location>
        <begin position="2670"/>
        <end position="2691"/>
    </location>
</feature>
<evidence type="ECO:0000256" key="3">
    <source>
        <dbReference type="SAM" id="SignalP"/>
    </source>
</evidence>
<feature type="chain" id="PRO_5026031012" evidence="3">
    <location>
        <begin position="38"/>
        <end position="2699"/>
    </location>
</feature>
<dbReference type="Gene3D" id="2.60.40.10">
    <property type="entry name" value="Immunoglobulins"/>
    <property type="match status" value="1"/>
</dbReference>
<dbReference type="Gene3D" id="2.60.40.1140">
    <property type="entry name" value="Collagen-binding surface protein Cna, B-type domain"/>
    <property type="match status" value="5"/>
</dbReference>
<keyword evidence="2" id="KW-1133">Transmembrane helix</keyword>
<comment type="caution">
    <text evidence="6">The sequence shown here is derived from an EMBL/GenBank/DDBJ whole genome shotgun (WGS) entry which is preliminary data.</text>
</comment>
<organism evidence="6 7">
    <name type="scientific">Bifidobacterium leontopitheci</name>
    <dbReference type="NCBI Taxonomy" id="2650774"/>
    <lineage>
        <taxon>Bacteria</taxon>
        <taxon>Bacillati</taxon>
        <taxon>Actinomycetota</taxon>
        <taxon>Actinomycetes</taxon>
        <taxon>Bifidobacteriales</taxon>
        <taxon>Bifidobacteriaceae</taxon>
        <taxon>Bifidobacterium</taxon>
    </lineage>
</organism>
<evidence type="ECO:0000313" key="6">
    <source>
        <dbReference type="EMBL" id="KAB7789903.1"/>
    </source>
</evidence>
<feature type="domain" description="CNA-B" evidence="4">
    <location>
        <begin position="877"/>
        <end position="975"/>
    </location>
</feature>
<gene>
    <name evidence="6" type="ORF">F7D09_1570</name>
</gene>
<reference evidence="6 7" key="1">
    <citation type="submission" date="2019-09" db="EMBL/GenBank/DDBJ databases">
        <title>Characterization of the phylogenetic diversity of two novel species belonging to the genus Bifidobacterium: Bifidobacterium cebidarum sp. nov. and Bifidobacterium leontopitheci sp. nov.</title>
        <authorList>
            <person name="Lugli G.A."/>
            <person name="Duranti S."/>
            <person name="Milani C."/>
            <person name="Turroni F."/>
            <person name="Ventura M."/>
        </authorList>
    </citation>
    <scope>NUCLEOTIDE SEQUENCE [LARGE SCALE GENOMIC DNA]</scope>
    <source>
        <strain evidence="6 7">LMG 31471</strain>
    </source>
</reference>
<evidence type="ECO:0000259" key="4">
    <source>
        <dbReference type="Pfam" id="PF05738"/>
    </source>
</evidence>
<dbReference type="GO" id="GO:0005975">
    <property type="term" value="P:carbohydrate metabolic process"/>
    <property type="evidence" value="ECO:0007669"/>
    <property type="project" value="UniProtKB-ARBA"/>
</dbReference>
<feature type="compositionally biased region" description="Low complexity" evidence="1">
    <location>
        <begin position="58"/>
        <end position="69"/>
    </location>
</feature>
<feature type="domain" description="SpaA-like prealbumin fold" evidence="5">
    <location>
        <begin position="2521"/>
        <end position="2619"/>
    </location>
</feature>
<keyword evidence="3" id="KW-0732">Signal</keyword>
<feature type="compositionally biased region" description="Basic and acidic residues" evidence="1">
    <location>
        <begin position="730"/>
        <end position="741"/>
    </location>
</feature>
<dbReference type="InterPro" id="IPR041033">
    <property type="entry name" value="SpaA_PFL_dom_1"/>
</dbReference>
<dbReference type="SUPFAM" id="SSF49478">
    <property type="entry name" value="Cna protein B-type domain"/>
    <property type="match status" value="2"/>
</dbReference>
<keyword evidence="2" id="KW-0472">Membrane</keyword>
<keyword evidence="2" id="KW-0812">Transmembrane</keyword>
<name>A0A6I1GE40_9BIFI</name>
<feature type="compositionally biased region" description="Polar residues" evidence="1">
    <location>
        <begin position="222"/>
        <end position="234"/>
    </location>
</feature>
<evidence type="ECO:0000256" key="2">
    <source>
        <dbReference type="SAM" id="Phobius"/>
    </source>
</evidence>
<dbReference type="Proteomes" id="UP000441772">
    <property type="component" value="Unassembled WGS sequence"/>
</dbReference>
<feature type="region of interest" description="Disordered" evidence="1">
    <location>
        <begin position="720"/>
        <end position="741"/>
    </location>
</feature>
<feature type="signal peptide" evidence="3">
    <location>
        <begin position="1"/>
        <end position="37"/>
    </location>
</feature>